<organism evidence="9">
    <name type="scientific">uncultured Armatimonadetes bacterium</name>
    <dbReference type="NCBI Taxonomy" id="157466"/>
    <lineage>
        <taxon>Bacteria</taxon>
        <taxon>Bacillati</taxon>
        <taxon>Armatimonadota</taxon>
        <taxon>environmental samples</taxon>
    </lineage>
</organism>
<dbReference type="EMBL" id="CADCTO010000076">
    <property type="protein sequence ID" value="CAA9222868.1"/>
    <property type="molecule type" value="Genomic_DNA"/>
</dbReference>
<dbReference type="GO" id="GO:0000976">
    <property type="term" value="F:transcription cis-regulatory region binding"/>
    <property type="evidence" value="ECO:0007669"/>
    <property type="project" value="TreeGrafter"/>
</dbReference>
<proteinExistence type="inferred from homology"/>
<sequence length="132" mass="14298">MKRTRNTVQRRAVLDSLLALPGHPTAADVFGHVRESYPNLSLATVYRALHALVEQGAVLEMRVENVSRYDGGQTPHHHVVCRACGAVADAPAEALPTPVLGNLERASGFVLDRHPVQFTGICPQCVEPAARE</sequence>
<keyword evidence="3 7" id="KW-0862">Zinc</keyword>
<comment type="cofactor">
    <cofactor evidence="8">
        <name>Mn(2+)</name>
        <dbReference type="ChEBI" id="CHEBI:29035"/>
    </cofactor>
    <cofactor evidence="8">
        <name>Fe(2+)</name>
        <dbReference type="ChEBI" id="CHEBI:29033"/>
    </cofactor>
    <text evidence="8">Binds 1 Mn(2+) or Fe(2+) ion per subunit.</text>
</comment>
<evidence type="ECO:0000256" key="2">
    <source>
        <dbReference type="ARBA" id="ARBA00022491"/>
    </source>
</evidence>
<feature type="binding site" evidence="7">
    <location>
        <position position="81"/>
    </location>
    <ligand>
        <name>Zn(2+)</name>
        <dbReference type="ChEBI" id="CHEBI:29105"/>
    </ligand>
</feature>
<dbReference type="AlphaFoldDB" id="A0A6J4HFC1"/>
<protein>
    <submittedName>
        <fullName evidence="9">Peroxide stress regulator PerR, FUR family</fullName>
    </submittedName>
</protein>
<feature type="binding site" evidence="7">
    <location>
        <position position="125"/>
    </location>
    <ligand>
        <name>Zn(2+)</name>
        <dbReference type="ChEBI" id="CHEBI:29105"/>
    </ligand>
</feature>
<feature type="binding site" evidence="8">
    <location>
        <position position="114"/>
    </location>
    <ligand>
        <name>Fe cation</name>
        <dbReference type="ChEBI" id="CHEBI:24875"/>
    </ligand>
</feature>
<dbReference type="Gene3D" id="1.10.10.10">
    <property type="entry name" value="Winged helix-like DNA-binding domain superfamily/Winged helix DNA-binding domain"/>
    <property type="match status" value="1"/>
</dbReference>
<evidence type="ECO:0000256" key="7">
    <source>
        <dbReference type="PIRSR" id="PIRSR602481-1"/>
    </source>
</evidence>
<evidence type="ECO:0000256" key="8">
    <source>
        <dbReference type="PIRSR" id="PIRSR602481-2"/>
    </source>
</evidence>
<keyword evidence="5" id="KW-0238">DNA-binding</keyword>
<keyword evidence="2" id="KW-0678">Repressor</keyword>
<evidence type="ECO:0000256" key="6">
    <source>
        <dbReference type="ARBA" id="ARBA00023163"/>
    </source>
</evidence>
<name>A0A6J4HFC1_9BACT</name>
<accession>A0A6J4HFC1</accession>
<dbReference type="PANTHER" id="PTHR33202">
    <property type="entry name" value="ZINC UPTAKE REGULATION PROTEIN"/>
    <property type="match status" value="1"/>
</dbReference>
<comment type="similarity">
    <text evidence="1">Belongs to the Fur family.</text>
</comment>
<dbReference type="PANTHER" id="PTHR33202:SF7">
    <property type="entry name" value="FERRIC UPTAKE REGULATION PROTEIN"/>
    <property type="match status" value="1"/>
</dbReference>
<keyword evidence="4" id="KW-0805">Transcription regulation</keyword>
<dbReference type="GO" id="GO:1900376">
    <property type="term" value="P:regulation of secondary metabolite biosynthetic process"/>
    <property type="evidence" value="ECO:0007669"/>
    <property type="project" value="TreeGrafter"/>
</dbReference>
<dbReference type="GO" id="GO:0045892">
    <property type="term" value="P:negative regulation of DNA-templated transcription"/>
    <property type="evidence" value="ECO:0007669"/>
    <property type="project" value="TreeGrafter"/>
</dbReference>
<evidence type="ECO:0000256" key="1">
    <source>
        <dbReference type="ARBA" id="ARBA00007957"/>
    </source>
</evidence>
<keyword evidence="8" id="KW-0408">Iron</keyword>
<keyword evidence="7" id="KW-0479">Metal-binding</keyword>
<keyword evidence="6" id="KW-0804">Transcription</keyword>
<evidence type="ECO:0000256" key="4">
    <source>
        <dbReference type="ARBA" id="ARBA00023015"/>
    </source>
</evidence>
<dbReference type="InterPro" id="IPR002481">
    <property type="entry name" value="FUR"/>
</dbReference>
<dbReference type="CDD" id="cd07153">
    <property type="entry name" value="Fur_like"/>
    <property type="match status" value="1"/>
</dbReference>
<evidence type="ECO:0000256" key="5">
    <source>
        <dbReference type="ARBA" id="ARBA00023125"/>
    </source>
</evidence>
<feature type="binding site" evidence="7">
    <location>
        <position position="84"/>
    </location>
    <ligand>
        <name>Zn(2+)</name>
        <dbReference type="ChEBI" id="CHEBI:29105"/>
    </ligand>
</feature>
<dbReference type="Gene3D" id="3.30.1490.190">
    <property type="match status" value="1"/>
</dbReference>
<dbReference type="SUPFAM" id="SSF46785">
    <property type="entry name" value="Winged helix' DNA-binding domain"/>
    <property type="match status" value="1"/>
</dbReference>
<dbReference type="InterPro" id="IPR036388">
    <property type="entry name" value="WH-like_DNA-bd_sf"/>
</dbReference>
<gene>
    <name evidence="9" type="ORF">AVDCRST_MAG63-585</name>
</gene>
<evidence type="ECO:0000256" key="3">
    <source>
        <dbReference type="ARBA" id="ARBA00022833"/>
    </source>
</evidence>
<dbReference type="InterPro" id="IPR043135">
    <property type="entry name" value="Fur_C"/>
</dbReference>
<dbReference type="GO" id="GO:0003700">
    <property type="term" value="F:DNA-binding transcription factor activity"/>
    <property type="evidence" value="ECO:0007669"/>
    <property type="project" value="InterPro"/>
</dbReference>
<evidence type="ECO:0000313" key="9">
    <source>
        <dbReference type="EMBL" id="CAA9222868.1"/>
    </source>
</evidence>
<dbReference type="InterPro" id="IPR036390">
    <property type="entry name" value="WH_DNA-bd_sf"/>
</dbReference>
<dbReference type="Pfam" id="PF01475">
    <property type="entry name" value="FUR"/>
    <property type="match status" value="1"/>
</dbReference>
<feature type="binding site" evidence="7">
    <location>
        <position position="122"/>
    </location>
    <ligand>
        <name>Zn(2+)</name>
        <dbReference type="ChEBI" id="CHEBI:29105"/>
    </ligand>
</feature>
<comment type="cofactor">
    <cofactor evidence="7">
        <name>Zn(2+)</name>
        <dbReference type="ChEBI" id="CHEBI:29105"/>
    </cofactor>
    <text evidence="7">Binds 1 zinc ion per subunit.</text>
</comment>
<reference evidence="9" key="1">
    <citation type="submission" date="2020-02" db="EMBL/GenBank/DDBJ databases">
        <authorList>
            <person name="Meier V. D."/>
        </authorList>
    </citation>
    <scope>NUCLEOTIDE SEQUENCE</scope>
    <source>
        <strain evidence="9">AVDCRST_MAG63</strain>
    </source>
</reference>
<dbReference type="GO" id="GO:0008270">
    <property type="term" value="F:zinc ion binding"/>
    <property type="evidence" value="ECO:0007669"/>
    <property type="project" value="TreeGrafter"/>
</dbReference>